<protein>
    <submittedName>
        <fullName evidence="1">Uncharacterized protein</fullName>
    </submittedName>
</protein>
<proteinExistence type="predicted"/>
<accession>A0ABQ9EM96</accession>
<sequence length="148" mass="17743">MFLYKNMANVKPNVIGDPYARKHAAVSRLRQQLRKKRESLADHFEFKMYITFHFKDKENAYSYESSKELLEKDVVQLHAPRWQCMRKDVIGCTSEMDFFLWPRNDIEKIECKVFSKWKGDDAPFKPVQDQLTLWGPGTREEFIQQYLK</sequence>
<keyword evidence="2" id="KW-1185">Reference proteome</keyword>
<dbReference type="Proteomes" id="UP001217089">
    <property type="component" value="Unassembled WGS sequence"/>
</dbReference>
<evidence type="ECO:0000313" key="2">
    <source>
        <dbReference type="Proteomes" id="UP001217089"/>
    </source>
</evidence>
<comment type="caution">
    <text evidence="1">The sequence shown here is derived from an EMBL/GenBank/DDBJ whole genome shotgun (WGS) entry which is preliminary data.</text>
</comment>
<dbReference type="EMBL" id="JARBDR010000813">
    <property type="protein sequence ID" value="KAJ8306382.1"/>
    <property type="molecule type" value="Genomic_DNA"/>
</dbReference>
<name>A0ABQ9EM96_TEGGR</name>
<dbReference type="Pfam" id="PF15130">
    <property type="entry name" value="DUF4566"/>
    <property type="match status" value="1"/>
</dbReference>
<organism evidence="1 2">
    <name type="scientific">Tegillarca granosa</name>
    <name type="common">Malaysian cockle</name>
    <name type="synonym">Anadara granosa</name>
    <dbReference type="NCBI Taxonomy" id="220873"/>
    <lineage>
        <taxon>Eukaryota</taxon>
        <taxon>Metazoa</taxon>
        <taxon>Spiralia</taxon>
        <taxon>Lophotrochozoa</taxon>
        <taxon>Mollusca</taxon>
        <taxon>Bivalvia</taxon>
        <taxon>Autobranchia</taxon>
        <taxon>Pteriomorphia</taxon>
        <taxon>Arcoida</taxon>
        <taxon>Arcoidea</taxon>
        <taxon>Arcidae</taxon>
        <taxon>Tegillarca</taxon>
    </lineage>
</organism>
<gene>
    <name evidence="1" type="ORF">KUTeg_016927</name>
</gene>
<evidence type="ECO:0000313" key="1">
    <source>
        <dbReference type="EMBL" id="KAJ8306382.1"/>
    </source>
</evidence>
<reference evidence="1 2" key="1">
    <citation type="submission" date="2022-12" db="EMBL/GenBank/DDBJ databases">
        <title>Chromosome-level genome of Tegillarca granosa.</title>
        <authorList>
            <person name="Kim J."/>
        </authorList>
    </citation>
    <scope>NUCLEOTIDE SEQUENCE [LARGE SCALE GENOMIC DNA]</scope>
    <source>
        <strain evidence="1">Teg-2019</strain>
        <tissue evidence="1">Adductor muscle</tissue>
    </source>
</reference>
<dbReference type="InterPro" id="IPR027903">
    <property type="entry name" value="DUF4566"/>
</dbReference>